<reference evidence="2" key="1">
    <citation type="submission" date="2020-09" db="EMBL/GenBank/DDBJ databases">
        <authorList>
            <person name="Kikuchi T."/>
        </authorList>
    </citation>
    <scope>NUCLEOTIDE SEQUENCE</scope>
    <source>
        <strain evidence="2">SH1</strain>
    </source>
</reference>
<feature type="compositionally biased region" description="Polar residues" evidence="1">
    <location>
        <begin position="22"/>
        <end position="36"/>
    </location>
</feature>
<evidence type="ECO:0000313" key="2">
    <source>
        <dbReference type="EMBL" id="CAD5220122.1"/>
    </source>
</evidence>
<dbReference type="AlphaFoldDB" id="A0A811KX40"/>
<dbReference type="EMBL" id="CAJFDH010000004">
    <property type="protein sequence ID" value="CAD5220122.1"/>
    <property type="molecule type" value="Genomic_DNA"/>
</dbReference>
<dbReference type="Proteomes" id="UP000783686">
    <property type="component" value="Unassembled WGS sequence"/>
</dbReference>
<proteinExistence type="predicted"/>
<dbReference type="EMBL" id="CAJFCW020000004">
    <property type="protein sequence ID" value="CAG9113237.1"/>
    <property type="molecule type" value="Genomic_DNA"/>
</dbReference>
<organism evidence="2 3">
    <name type="scientific">Bursaphelenchus okinawaensis</name>
    <dbReference type="NCBI Taxonomy" id="465554"/>
    <lineage>
        <taxon>Eukaryota</taxon>
        <taxon>Metazoa</taxon>
        <taxon>Ecdysozoa</taxon>
        <taxon>Nematoda</taxon>
        <taxon>Chromadorea</taxon>
        <taxon>Rhabditida</taxon>
        <taxon>Tylenchina</taxon>
        <taxon>Tylenchomorpha</taxon>
        <taxon>Aphelenchoidea</taxon>
        <taxon>Aphelenchoididae</taxon>
        <taxon>Bursaphelenchus</taxon>
    </lineage>
</organism>
<evidence type="ECO:0000256" key="1">
    <source>
        <dbReference type="SAM" id="MobiDB-lite"/>
    </source>
</evidence>
<evidence type="ECO:0000313" key="3">
    <source>
        <dbReference type="Proteomes" id="UP000614601"/>
    </source>
</evidence>
<accession>A0A811KX40</accession>
<gene>
    <name evidence="2" type="ORF">BOKJ2_LOCUS8786</name>
</gene>
<comment type="caution">
    <text evidence="2">The sequence shown here is derived from an EMBL/GenBank/DDBJ whole genome shotgun (WGS) entry which is preliminary data.</text>
</comment>
<sequence>MPKIWRQQTDSIINGSHRREATATSRTVLQSVSRHSVSPREPATDPKQTFRINLSPDDSLDPRYVWTWRV</sequence>
<protein>
    <submittedName>
        <fullName evidence="2">Uncharacterized protein</fullName>
    </submittedName>
</protein>
<keyword evidence="3" id="KW-1185">Reference proteome</keyword>
<dbReference type="Proteomes" id="UP000614601">
    <property type="component" value="Unassembled WGS sequence"/>
</dbReference>
<feature type="compositionally biased region" description="Polar residues" evidence="1">
    <location>
        <begin position="1"/>
        <end position="14"/>
    </location>
</feature>
<name>A0A811KX40_9BILA</name>
<feature type="region of interest" description="Disordered" evidence="1">
    <location>
        <begin position="1"/>
        <end position="54"/>
    </location>
</feature>